<dbReference type="SUPFAM" id="SSF54211">
    <property type="entry name" value="Ribosomal protein S5 domain 2-like"/>
    <property type="match status" value="1"/>
</dbReference>
<evidence type="ECO:0000256" key="7">
    <source>
        <dbReference type="NCBIfam" id="TIGR00188"/>
    </source>
</evidence>
<comment type="subunit">
    <text evidence="6">Consists of a catalytic RNA component (M1 or rnpB) and a protein subunit.</text>
</comment>
<evidence type="ECO:0000256" key="2">
    <source>
        <dbReference type="ARBA" id="ARBA00022722"/>
    </source>
</evidence>
<gene>
    <name evidence="6" type="primary">rnpA</name>
    <name evidence="8" type="ORF">S7S_18565</name>
</gene>
<keyword evidence="3 6" id="KW-0255">Endonuclease</keyword>
<dbReference type="Proteomes" id="UP000006764">
    <property type="component" value="Chromosome"/>
</dbReference>
<evidence type="ECO:0000313" key="9">
    <source>
        <dbReference type="Proteomes" id="UP000006764"/>
    </source>
</evidence>
<organism evidence="8 9">
    <name type="scientific">Isoalcanivorax pacificus W11-5</name>
    <dbReference type="NCBI Taxonomy" id="391936"/>
    <lineage>
        <taxon>Bacteria</taxon>
        <taxon>Pseudomonadati</taxon>
        <taxon>Pseudomonadota</taxon>
        <taxon>Gammaproteobacteria</taxon>
        <taxon>Oceanospirillales</taxon>
        <taxon>Alcanivoracaceae</taxon>
        <taxon>Isoalcanivorax</taxon>
    </lineage>
</organism>
<dbReference type="NCBIfam" id="TIGR00188">
    <property type="entry name" value="rnpA"/>
    <property type="match status" value="1"/>
</dbReference>
<comment type="function">
    <text evidence="6">RNaseP catalyzes the removal of the 5'-leader sequence from pre-tRNA to produce the mature 5'-terminus. It can also cleave other RNA substrates such as 4.5S RNA. The protein component plays an auxiliary but essential role in vivo by binding to the 5'-leader sequence and broadening the substrate specificity of the ribozyme.</text>
</comment>
<evidence type="ECO:0000256" key="6">
    <source>
        <dbReference type="HAMAP-Rule" id="MF_00227"/>
    </source>
</evidence>
<dbReference type="Pfam" id="PF00825">
    <property type="entry name" value="Ribonuclease_P"/>
    <property type="match status" value="1"/>
</dbReference>
<keyword evidence="1 6" id="KW-0819">tRNA processing</keyword>
<keyword evidence="9" id="KW-1185">Reference proteome</keyword>
<dbReference type="OrthoDB" id="9796422at2"/>
<dbReference type="GO" id="GO:0004526">
    <property type="term" value="F:ribonuclease P activity"/>
    <property type="evidence" value="ECO:0007669"/>
    <property type="project" value="UniProtKB-UniRule"/>
</dbReference>
<evidence type="ECO:0000256" key="3">
    <source>
        <dbReference type="ARBA" id="ARBA00022759"/>
    </source>
</evidence>
<dbReference type="EMBL" id="CP004387">
    <property type="protein sequence ID" value="AJD50125.1"/>
    <property type="molecule type" value="Genomic_DNA"/>
</dbReference>
<dbReference type="InterPro" id="IPR014721">
    <property type="entry name" value="Ribsml_uS5_D2-typ_fold_subgr"/>
</dbReference>
<dbReference type="GO" id="GO:0042781">
    <property type="term" value="F:3'-tRNA processing endoribonuclease activity"/>
    <property type="evidence" value="ECO:0007669"/>
    <property type="project" value="TreeGrafter"/>
</dbReference>
<protein>
    <recommendedName>
        <fullName evidence="6 7">Ribonuclease P protein component</fullName>
        <shortName evidence="6">RNase P protein</shortName>
        <shortName evidence="6">RNaseP protein</shortName>
        <ecNumber evidence="6 7">3.1.26.5</ecNumber>
    </recommendedName>
    <alternativeName>
        <fullName evidence="6">Protein C5</fullName>
    </alternativeName>
</protein>
<dbReference type="RefSeq" id="WP_008734393.1">
    <property type="nucleotide sequence ID" value="NZ_CP004387.1"/>
</dbReference>
<dbReference type="PANTHER" id="PTHR33992:SF1">
    <property type="entry name" value="RIBONUCLEASE P PROTEIN COMPONENT"/>
    <property type="match status" value="1"/>
</dbReference>
<dbReference type="PANTHER" id="PTHR33992">
    <property type="entry name" value="RIBONUCLEASE P PROTEIN COMPONENT"/>
    <property type="match status" value="1"/>
</dbReference>
<sequence>MSDTAPDFRFRRENRLLTPADFQRVFDQARYRAGSRHFLFLAIENPLAVHRLGLVIPRKRARRAVDRARVKRQLRESFRHRPDILRGLDVVVLLRGGLSDPDPAELRTEVDDLWDKLLAKRTRA</sequence>
<name>A0A0B4XTV0_9GAMM</name>
<dbReference type="AlphaFoldDB" id="A0A0B4XTV0"/>
<evidence type="ECO:0000256" key="5">
    <source>
        <dbReference type="ARBA" id="ARBA00022884"/>
    </source>
</evidence>
<dbReference type="EC" id="3.1.26.5" evidence="6 7"/>
<proteinExistence type="inferred from homology"/>
<comment type="similarity">
    <text evidence="6">Belongs to the RnpA family.</text>
</comment>
<dbReference type="InterPro" id="IPR000100">
    <property type="entry name" value="RNase_P"/>
</dbReference>
<evidence type="ECO:0000256" key="4">
    <source>
        <dbReference type="ARBA" id="ARBA00022801"/>
    </source>
</evidence>
<dbReference type="Gene3D" id="3.30.230.10">
    <property type="match status" value="1"/>
</dbReference>
<dbReference type="HAMAP" id="MF_00227">
    <property type="entry name" value="RNase_P"/>
    <property type="match status" value="1"/>
</dbReference>
<dbReference type="GO" id="GO:0001682">
    <property type="term" value="P:tRNA 5'-leader removal"/>
    <property type="evidence" value="ECO:0007669"/>
    <property type="project" value="UniProtKB-UniRule"/>
</dbReference>
<evidence type="ECO:0000256" key="1">
    <source>
        <dbReference type="ARBA" id="ARBA00022694"/>
    </source>
</evidence>
<comment type="catalytic activity">
    <reaction evidence="6">
        <text>Endonucleolytic cleavage of RNA, removing 5'-extranucleotides from tRNA precursor.</text>
        <dbReference type="EC" id="3.1.26.5"/>
    </reaction>
</comment>
<evidence type="ECO:0000313" key="8">
    <source>
        <dbReference type="EMBL" id="AJD50125.1"/>
    </source>
</evidence>
<dbReference type="GO" id="GO:0030677">
    <property type="term" value="C:ribonuclease P complex"/>
    <property type="evidence" value="ECO:0007669"/>
    <property type="project" value="TreeGrafter"/>
</dbReference>
<accession>A0A0B4XTV0</accession>
<dbReference type="STRING" id="391936.S7S_18565"/>
<dbReference type="InterPro" id="IPR020568">
    <property type="entry name" value="Ribosomal_Su5_D2-typ_SF"/>
</dbReference>
<dbReference type="HOGENOM" id="CLU_117179_11_0_6"/>
<dbReference type="KEGG" id="apac:S7S_18565"/>
<reference evidence="8 9" key="1">
    <citation type="journal article" date="2012" name="J. Bacteriol.">
        <title>Genome sequence of an alkane-degrading bacterium, Alcanivorax pacificus type strain W11-5, isolated from deep sea sediment.</title>
        <authorList>
            <person name="Lai Q."/>
            <person name="Shao Z."/>
        </authorList>
    </citation>
    <scope>NUCLEOTIDE SEQUENCE [LARGE SCALE GENOMIC DNA]</scope>
    <source>
        <strain evidence="8 9">W11-5</strain>
    </source>
</reference>
<dbReference type="GO" id="GO:0000049">
    <property type="term" value="F:tRNA binding"/>
    <property type="evidence" value="ECO:0007669"/>
    <property type="project" value="UniProtKB-UniRule"/>
</dbReference>
<keyword evidence="4 6" id="KW-0378">Hydrolase</keyword>
<keyword evidence="5 6" id="KW-0694">RNA-binding</keyword>
<keyword evidence="2 6" id="KW-0540">Nuclease</keyword>